<dbReference type="GO" id="GO:0006914">
    <property type="term" value="P:autophagy"/>
    <property type="evidence" value="ECO:0007669"/>
    <property type="project" value="InterPro"/>
</dbReference>
<keyword evidence="1" id="KW-0732">Signal</keyword>
<evidence type="ECO:0000313" key="3">
    <source>
        <dbReference type="EMBL" id="KAL0000945.1"/>
    </source>
</evidence>
<feature type="chain" id="PRO_5043688311" description="BCAS3 WD40 domain-containing protein" evidence="1">
    <location>
        <begin position="27"/>
        <end position="274"/>
    </location>
</feature>
<dbReference type="AlphaFoldDB" id="A0AAW2CRR4"/>
<dbReference type="PANTHER" id="PTHR13268:SF7">
    <property type="entry name" value="AUTOPHAGY-RELATED PROTEIN 18F"/>
    <property type="match status" value="1"/>
</dbReference>
<sequence>MIKGDIEESTILVFWVLPILLSLVLGMRNDGQKQQQGGVPRPGRPNGFLPSSFRAISSYLKIVSSGASTVARSAASVASSIVDRDDDVNHDQIHCFGATTLEREYTILTNPIVMGPPGAGGIGYGPLAVGPRWLAYSGSPVVVSNSGRVSPQHLMPSASFPGFPSNGSLVAHYAKESSKQLAAGIVTLGDMGYKKISRYCSELLPESNTSVQSGSPGWKGNGIVNGHLTDADNIGMVIQDISFSDDSNWIMISSSRGTNHLFTINPLGGSVSIN</sequence>
<protein>
    <recommendedName>
        <fullName evidence="2">BCAS3 WD40 domain-containing protein</fullName>
    </recommendedName>
</protein>
<organism evidence="3 4">
    <name type="scientific">Lithocarpus litseifolius</name>
    <dbReference type="NCBI Taxonomy" id="425828"/>
    <lineage>
        <taxon>Eukaryota</taxon>
        <taxon>Viridiplantae</taxon>
        <taxon>Streptophyta</taxon>
        <taxon>Embryophyta</taxon>
        <taxon>Tracheophyta</taxon>
        <taxon>Spermatophyta</taxon>
        <taxon>Magnoliopsida</taxon>
        <taxon>eudicotyledons</taxon>
        <taxon>Gunneridae</taxon>
        <taxon>Pentapetalae</taxon>
        <taxon>rosids</taxon>
        <taxon>fabids</taxon>
        <taxon>Fagales</taxon>
        <taxon>Fagaceae</taxon>
        <taxon>Lithocarpus</taxon>
    </lineage>
</organism>
<proteinExistence type="predicted"/>
<dbReference type="PANTHER" id="PTHR13268">
    <property type="entry name" value="BREAST CARCINOMA AMPLIFIED SEQUENCE 3"/>
    <property type="match status" value="1"/>
</dbReference>
<reference evidence="3 4" key="1">
    <citation type="submission" date="2024-01" db="EMBL/GenBank/DDBJ databases">
        <title>A telomere-to-telomere, gap-free genome of sweet tea (Lithocarpus litseifolius).</title>
        <authorList>
            <person name="Zhou J."/>
        </authorList>
    </citation>
    <scope>NUCLEOTIDE SEQUENCE [LARGE SCALE GENOMIC DNA]</scope>
    <source>
        <strain evidence="3">Zhou-2022a</strain>
        <tissue evidence="3">Leaf</tissue>
    </source>
</reference>
<dbReference type="GO" id="GO:0042594">
    <property type="term" value="P:response to starvation"/>
    <property type="evidence" value="ECO:0007669"/>
    <property type="project" value="TreeGrafter"/>
</dbReference>
<keyword evidence="4" id="KW-1185">Reference proteome</keyword>
<evidence type="ECO:0000313" key="4">
    <source>
        <dbReference type="Proteomes" id="UP001459277"/>
    </source>
</evidence>
<name>A0AAW2CRR4_9ROSI</name>
<dbReference type="InterPro" id="IPR048382">
    <property type="entry name" value="BCAS3_WD40"/>
</dbReference>
<gene>
    <name evidence="3" type="ORF">SO802_014726</name>
</gene>
<comment type="caution">
    <text evidence="3">The sequence shown here is derived from an EMBL/GenBank/DDBJ whole genome shotgun (WGS) entry which is preliminary data.</text>
</comment>
<dbReference type="GO" id="GO:0005737">
    <property type="term" value="C:cytoplasm"/>
    <property type="evidence" value="ECO:0007669"/>
    <property type="project" value="TreeGrafter"/>
</dbReference>
<feature type="domain" description="BCAS3 WD40" evidence="2">
    <location>
        <begin position="236"/>
        <end position="271"/>
    </location>
</feature>
<dbReference type="Pfam" id="PF21034">
    <property type="entry name" value="BCAS3_WD40"/>
    <property type="match status" value="1"/>
</dbReference>
<dbReference type="Proteomes" id="UP001459277">
    <property type="component" value="Unassembled WGS sequence"/>
</dbReference>
<accession>A0AAW2CRR4</accession>
<evidence type="ECO:0000259" key="2">
    <source>
        <dbReference type="Pfam" id="PF21034"/>
    </source>
</evidence>
<dbReference type="EMBL" id="JAZDWU010000005">
    <property type="protein sequence ID" value="KAL0000945.1"/>
    <property type="molecule type" value="Genomic_DNA"/>
</dbReference>
<feature type="signal peptide" evidence="1">
    <location>
        <begin position="1"/>
        <end position="26"/>
    </location>
</feature>
<evidence type="ECO:0000256" key="1">
    <source>
        <dbReference type="SAM" id="SignalP"/>
    </source>
</evidence>
<dbReference type="InterPro" id="IPR045142">
    <property type="entry name" value="BCAS3-like"/>
</dbReference>